<dbReference type="OrthoDB" id="8068968at2759"/>
<feature type="compositionally biased region" description="Low complexity" evidence="1">
    <location>
        <begin position="227"/>
        <end position="244"/>
    </location>
</feature>
<protein>
    <submittedName>
        <fullName evidence="3">Uncharacterized protein LOC117567307</fullName>
    </submittedName>
</protein>
<dbReference type="AlphaFoldDB" id="A0A6P8WHD6"/>
<evidence type="ECO:0000256" key="1">
    <source>
        <dbReference type="SAM" id="MobiDB-lite"/>
    </source>
</evidence>
<proteinExistence type="predicted"/>
<evidence type="ECO:0000313" key="2">
    <source>
        <dbReference type="Proteomes" id="UP000515160"/>
    </source>
</evidence>
<feature type="compositionally biased region" description="Basic residues" evidence="1">
    <location>
        <begin position="373"/>
        <end position="386"/>
    </location>
</feature>
<evidence type="ECO:0000313" key="3">
    <source>
        <dbReference type="RefSeq" id="XP_034103086.1"/>
    </source>
</evidence>
<organism evidence="2 3">
    <name type="scientific">Drosophila albomicans</name>
    <name type="common">Fruit fly</name>
    <dbReference type="NCBI Taxonomy" id="7291"/>
    <lineage>
        <taxon>Eukaryota</taxon>
        <taxon>Metazoa</taxon>
        <taxon>Ecdysozoa</taxon>
        <taxon>Arthropoda</taxon>
        <taxon>Hexapoda</taxon>
        <taxon>Insecta</taxon>
        <taxon>Pterygota</taxon>
        <taxon>Neoptera</taxon>
        <taxon>Endopterygota</taxon>
        <taxon>Diptera</taxon>
        <taxon>Brachycera</taxon>
        <taxon>Muscomorpha</taxon>
        <taxon>Ephydroidea</taxon>
        <taxon>Drosophilidae</taxon>
        <taxon>Drosophila</taxon>
    </lineage>
</organism>
<accession>A0A6P8WHD6</accession>
<dbReference type="RefSeq" id="XP_034103086.1">
    <property type="nucleotide sequence ID" value="XM_034247195.2"/>
</dbReference>
<feature type="region of interest" description="Disordered" evidence="1">
    <location>
        <begin position="364"/>
        <end position="396"/>
    </location>
</feature>
<name>A0A6P8WHD6_DROAB</name>
<feature type="region of interest" description="Disordered" evidence="1">
    <location>
        <begin position="223"/>
        <end position="253"/>
    </location>
</feature>
<feature type="compositionally biased region" description="Basic residues" evidence="1">
    <location>
        <begin position="290"/>
        <end position="299"/>
    </location>
</feature>
<feature type="region of interest" description="Disordered" evidence="1">
    <location>
        <begin position="266"/>
        <end position="303"/>
    </location>
</feature>
<gene>
    <name evidence="3" type="primary">LOC117567307</name>
</gene>
<sequence length="433" mass="49379">MHSQNPIGALLRRSIIIIDMMLTRNRNILIATALLSLVQLAASTGVTTTTTISPTRSTTSRYANPLVEHKHERNCKALCEHCGCLGFYCGEECICECNNENSDTECIQTMQLNARTLNAPFEILIQGPSNNRFVRNALQFDQKRELVVRSASQSKSPRNRRSTITIYKPMLLSVAAKRPAFSMNALESPVSLGEKKSQLERHKRSVDHLEWFNDFASTLVRPSPLGTRAQKQRAAAFKRQAATTPPLAGPHREPWFLEQAAPRLNRPAPLYRRQQQLDDDEEREREERKSRKSSRRRVSKPVSIEDDFDAAEEVRKPRPEIRPLRDALQVVERIPRVLQDTVTHLAADDNSDVFSLNIMNDVLPTPMEPQRKEPRKVKRRLSHRSRKNEVSTTRVSTPVTRAPLVMPPAPLAPRGLLLPWLRQQRLKRLGLQQ</sequence>
<reference evidence="3" key="1">
    <citation type="submission" date="2025-08" db="UniProtKB">
        <authorList>
            <consortium name="RefSeq"/>
        </authorList>
    </citation>
    <scope>IDENTIFICATION</scope>
    <source>
        <strain evidence="3">15112-1751.03</strain>
        <tissue evidence="3">Whole Adult</tissue>
    </source>
</reference>
<dbReference type="Proteomes" id="UP000515160">
    <property type="component" value="Chromosome 3"/>
</dbReference>
<dbReference type="GeneID" id="117567307"/>
<keyword evidence="2" id="KW-1185">Reference proteome</keyword>